<evidence type="ECO:0000256" key="1">
    <source>
        <dbReference type="SAM" id="SignalP"/>
    </source>
</evidence>
<organism evidence="2 3">
    <name type="scientific">Albugo candida</name>
    <dbReference type="NCBI Taxonomy" id="65357"/>
    <lineage>
        <taxon>Eukaryota</taxon>
        <taxon>Sar</taxon>
        <taxon>Stramenopiles</taxon>
        <taxon>Oomycota</taxon>
        <taxon>Peronosporomycetes</taxon>
        <taxon>Albuginales</taxon>
        <taxon>Albuginaceae</taxon>
        <taxon>Albugo</taxon>
    </lineage>
</organism>
<keyword evidence="1" id="KW-0732">Signal</keyword>
<protein>
    <submittedName>
        <fullName evidence="2">Uncharacterized protein</fullName>
    </submittedName>
</protein>
<reference evidence="2 3" key="1">
    <citation type="submission" date="2012-05" db="EMBL/GenBank/DDBJ databases">
        <title>Recombination and specialization in a pathogen metapopulation.</title>
        <authorList>
            <person name="Gardiner A."/>
            <person name="Kemen E."/>
            <person name="Schultz-Larsen T."/>
            <person name="MacLean D."/>
            <person name="Van Oosterhout C."/>
            <person name="Jones J.D.G."/>
        </authorList>
    </citation>
    <scope>NUCLEOTIDE SEQUENCE [LARGE SCALE GENOMIC DNA]</scope>
    <source>
        <strain evidence="2 3">Ac Nc2</strain>
    </source>
</reference>
<name>A0A024GVM7_9STRA</name>
<dbReference type="Proteomes" id="UP000053237">
    <property type="component" value="Unassembled WGS sequence"/>
</dbReference>
<dbReference type="InParanoid" id="A0A024GVM7"/>
<evidence type="ECO:0000313" key="2">
    <source>
        <dbReference type="EMBL" id="CCI50868.1"/>
    </source>
</evidence>
<dbReference type="AlphaFoldDB" id="A0A024GVM7"/>
<feature type="chain" id="PRO_5001532650" evidence="1">
    <location>
        <begin position="33"/>
        <end position="52"/>
    </location>
</feature>
<accession>A0A024GVM7</accession>
<feature type="signal peptide" evidence="1">
    <location>
        <begin position="1"/>
        <end position="32"/>
    </location>
</feature>
<sequence length="52" mass="6114">MEIFWEGLFMRHLSLMRTIKLLLWCWLTSTLGESSDGKTFSKYNTPVTFLAL</sequence>
<dbReference type="EMBL" id="CAIX01001532">
    <property type="protein sequence ID" value="CCI50868.1"/>
    <property type="molecule type" value="Genomic_DNA"/>
</dbReference>
<proteinExistence type="predicted"/>
<gene>
    <name evidence="2" type="ORF">BN9_133010</name>
</gene>
<comment type="caution">
    <text evidence="2">The sequence shown here is derived from an EMBL/GenBank/DDBJ whole genome shotgun (WGS) entry which is preliminary data.</text>
</comment>
<evidence type="ECO:0000313" key="3">
    <source>
        <dbReference type="Proteomes" id="UP000053237"/>
    </source>
</evidence>
<keyword evidence="3" id="KW-1185">Reference proteome</keyword>